<dbReference type="AlphaFoldDB" id="A0A9P6NCK8"/>
<keyword evidence="2" id="KW-1185">Reference proteome</keyword>
<organism evidence="1 2">
    <name type="scientific">Cronartium quercuum f. sp. fusiforme G11</name>
    <dbReference type="NCBI Taxonomy" id="708437"/>
    <lineage>
        <taxon>Eukaryota</taxon>
        <taxon>Fungi</taxon>
        <taxon>Dikarya</taxon>
        <taxon>Basidiomycota</taxon>
        <taxon>Pucciniomycotina</taxon>
        <taxon>Pucciniomycetes</taxon>
        <taxon>Pucciniales</taxon>
        <taxon>Coleosporiaceae</taxon>
        <taxon>Cronartium</taxon>
    </lineage>
</organism>
<name>A0A9P6NCK8_9BASI</name>
<accession>A0A9P6NCK8</accession>
<comment type="caution">
    <text evidence="1">The sequence shown here is derived from an EMBL/GenBank/DDBJ whole genome shotgun (WGS) entry which is preliminary data.</text>
</comment>
<sequence>MNINKAYIENFNLLEGMYNHYVHYVMVEKYKKEAKEQGKNVKDEERKVIQWAQQFVKCSNQICHQSRLQAAVFRSHFSN</sequence>
<reference evidence="1" key="1">
    <citation type="submission" date="2013-11" db="EMBL/GenBank/DDBJ databases">
        <title>Genome sequence of the fusiform rust pathogen reveals effectors for host alternation and coevolution with pine.</title>
        <authorList>
            <consortium name="DOE Joint Genome Institute"/>
            <person name="Smith K."/>
            <person name="Pendleton A."/>
            <person name="Kubisiak T."/>
            <person name="Anderson C."/>
            <person name="Salamov A."/>
            <person name="Aerts A."/>
            <person name="Riley R."/>
            <person name="Clum A."/>
            <person name="Lindquist E."/>
            <person name="Ence D."/>
            <person name="Campbell M."/>
            <person name="Kronenberg Z."/>
            <person name="Feau N."/>
            <person name="Dhillon B."/>
            <person name="Hamelin R."/>
            <person name="Burleigh J."/>
            <person name="Smith J."/>
            <person name="Yandell M."/>
            <person name="Nelson C."/>
            <person name="Grigoriev I."/>
            <person name="Davis J."/>
        </authorList>
    </citation>
    <scope>NUCLEOTIDE SEQUENCE</scope>
    <source>
        <strain evidence="1">G11</strain>
    </source>
</reference>
<dbReference type="Proteomes" id="UP000886653">
    <property type="component" value="Unassembled WGS sequence"/>
</dbReference>
<evidence type="ECO:0000313" key="2">
    <source>
        <dbReference type="Proteomes" id="UP000886653"/>
    </source>
</evidence>
<dbReference type="EMBL" id="MU167391">
    <property type="protein sequence ID" value="KAG0141320.1"/>
    <property type="molecule type" value="Genomic_DNA"/>
</dbReference>
<gene>
    <name evidence="1" type="ORF">CROQUDRAFT_686050</name>
</gene>
<dbReference type="OrthoDB" id="10497901at2759"/>
<proteinExistence type="predicted"/>
<protein>
    <submittedName>
        <fullName evidence="1">Uncharacterized protein</fullName>
    </submittedName>
</protein>
<evidence type="ECO:0000313" key="1">
    <source>
        <dbReference type="EMBL" id="KAG0141320.1"/>
    </source>
</evidence>